<name>A0ABV1Q8V9_STRMI</name>
<dbReference type="EMBL" id="JBEJUE010000025">
    <property type="protein sequence ID" value="MER0427602.1"/>
    <property type="molecule type" value="Genomic_DNA"/>
</dbReference>
<protein>
    <submittedName>
        <fullName evidence="1">IS5/IS1182 family transposase</fullName>
    </submittedName>
</protein>
<sequence length="32" mass="3502">MGQGTWSWIVPDGLWEIAKPLIPPSKVRPQGG</sequence>
<organism evidence="1 2">
    <name type="scientific">Streptomyces microflavus</name>
    <name type="common">Streptomyces lipmanii</name>
    <dbReference type="NCBI Taxonomy" id="1919"/>
    <lineage>
        <taxon>Bacteria</taxon>
        <taxon>Bacillati</taxon>
        <taxon>Actinomycetota</taxon>
        <taxon>Actinomycetes</taxon>
        <taxon>Kitasatosporales</taxon>
        <taxon>Streptomycetaceae</taxon>
        <taxon>Streptomyces</taxon>
    </lineage>
</organism>
<comment type="caution">
    <text evidence="1">The sequence shown here is derived from an EMBL/GenBank/DDBJ whole genome shotgun (WGS) entry which is preliminary data.</text>
</comment>
<gene>
    <name evidence="1" type="ORF">ABR748_25705</name>
</gene>
<keyword evidence="2" id="KW-1185">Reference proteome</keyword>
<feature type="non-terminal residue" evidence="1">
    <location>
        <position position="32"/>
    </location>
</feature>
<proteinExistence type="predicted"/>
<reference evidence="1 2" key="1">
    <citation type="submission" date="2024-01" db="EMBL/GenBank/DDBJ databases">
        <title>Metagenomic exploration of the rhizosphere soil microbial community and their significance in facilitating the development of wild simulated ginseng.</title>
        <authorList>
            <person name="Huang J."/>
        </authorList>
    </citation>
    <scope>NUCLEOTIDE SEQUENCE [LARGE SCALE GENOMIC DNA]</scope>
    <source>
        <strain evidence="1 2">WY141</strain>
    </source>
</reference>
<dbReference type="Proteomes" id="UP001456562">
    <property type="component" value="Unassembled WGS sequence"/>
</dbReference>
<accession>A0ABV1Q8V9</accession>
<evidence type="ECO:0000313" key="2">
    <source>
        <dbReference type="Proteomes" id="UP001456562"/>
    </source>
</evidence>
<evidence type="ECO:0000313" key="1">
    <source>
        <dbReference type="EMBL" id="MER0427602.1"/>
    </source>
</evidence>